<feature type="transmembrane region" description="Helical" evidence="9">
    <location>
        <begin position="157"/>
        <end position="180"/>
    </location>
</feature>
<feature type="domain" description="ABC transmembrane type-2" evidence="10">
    <location>
        <begin position="45"/>
        <end position="270"/>
    </location>
</feature>
<reference key="1">
    <citation type="submission" date="2010-11" db="EMBL/GenBank/DDBJ databases">
        <title>The complete genome of Paludibacter propionicigenes DSM 17365.</title>
        <authorList>
            <consortium name="US DOE Joint Genome Institute (JGI-PGF)"/>
            <person name="Lucas S."/>
            <person name="Copeland A."/>
            <person name="Lapidus A."/>
            <person name="Bruce D."/>
            <person name="Goodwin L."/>
            <person name="Pitluck S."/>
            <person name="Kyrpides N."/>
            <person name="Mavromatis K."/>
            <person name="Ivanova N."/>
            <person name="Munk A.C."/>
            <person name="Brettin T."/>
            <person name="Detter J.C."/>
            <person name="Han C."/>
            <person name="Tapia R."/>
            <person name="Land M."/>
            <person name="Hauser L."/>
            <person name="Markowitz V."/>
            <person name="Cheng J.-F."/>
            <person name="Hugenholtz P."/>
            <person name="Woyke T."/>
            <person name="Wu D."/>
            <person name="Gronow S."/>
            <person name="Wellnitz S."/>
            <person name="Brambilla E."/>
            <person name="Klenk H.-P."/>
            <person name="Eisen J.A."/>
        </authorList>
    </citation>
    <scope>NUCLEOTIDE SEQUENCE</scope>
    <source>
        <strain>WB4</strain>
    </source>
</reference>
<feature type="transmembrane region" description="Helical" evidence="9">
    <location>
        <begin position="132"/>
        <end position="151"/>
    </location>
</feature>
<keyword evidence="8 9" id="KW-0472">Membrane</keyword>
<keyword evidence="3 9" id="KW-0813">Transport</keyword>
<feature type="transmembrane region" description="Helical" evidence="9">
    <location>
        <begin position="249"/>
        <end position="267"/>
    </location>
</feature>
<dbReference type="KEGG" id="ppn:Palpr_1157"/>
<feature type="transmembrane region" description="Helical" evidence="9">
    <location>
        <begin position="192"/>
        <end position="212"/>
    </location>
</feature>
<dbReference type="InterPro" id="IPR047817">
    <property type="entry name" value="ABC2_TM_bact-type"/>
</dbReference>
<dbReference type="PROSITE" id="PS51012">
    <property type="entry name" value="ABC_TM2"/>
    <property type="match status" value="1"/>
</dbReference>
<evidence type="ECO:0000256" key="2">
    <source>
        <dbReference type="ARBA" id="ARBA00007783"/>
    </source>
</evidence>
<keyword evidence="7 9" id="KW-1133">Transmembrane helix</keyword>
<dbReference type="PANTHER" id="PTHR30413">
    <property type="entry name" value="INNER MEMBRANE TRANSPORT PERMEASE"/>
    <property type="match status" value="1"/>
</dbReference>
<organism evidence="11 12">
    <name type="scientific">Paludibacter propionicigenes (strain DSM 17365 / JCM 13257 / WB4)</name>
    <dbReference type="NCBI Taxonomy" id="694427"/>
    <lineage>
        <taxon>Bacteria</taxon>
        <taxon>Pseudomonadati</taxon>
        <taxon>Bacteroidota</taxon>
        <taxon>Bacteroidia</taxon>
        <taxon>Bacteroidales</taxon>
        <taxon>Paludibacteraceae</taxon>
        <taxon>Paludibacter</taxon>
    </lineage>
</organism>
<dbReference type="InterPro" id="IPR013525">
    <property type="entry name" value="ABC2_TM"/>
</dbReference>
<comment type="caution">
    <text evidence="9">Lacks conserved residue(s) required for the propagation of feature annotation.</text>
</comment>
<evidence type="ECO:0000256" key="7">
    <source>
        <dbReference type="ARBA" id="ARBA00022989"/>
    </source>
</evidence>
<dbReference type="PANTHER" id="PTHR30413:SF8">
    <property type="entry name" value="TRANSPORT PERMEASE PROTEIN"/>
    <property type="match status" value="1"/>
</dbReference>
<evidence type="ECO:0000259" key="10">
    <source>
        <dbReference type="PROSITE" id="PS51012"/>
    </source>
</evidence>
<evidence type="ECO:0000256" key="4">
    <source>
        <dbReference type="ARBA" id="ARBA00022475"/>
    </source>
</evidence>
<accession>E4T3L0</accession>
<comment type="similarity">
    <text evidence="2 9">Belongs to the ABC-2 integral membrane protein family.</text>
</comment>
<dbReference type="HOGENOM" id="CLU_060703_3_0_10"/>
<keyword evidence="12" id="KW-1185">Reference proteome</keyword>
<name>E4T3L0_PALPW</name>
<dbReference type="eggNOG" id="COG1682">
    <property type="taxonomic scope" value="Bacteria"/>
</dbReference>
<evidence type="ECO:0000256" key="6">
    <source>
        <dbReference type="ARBA" id="ARBA00022692"/>
    </source>
</evidence>
<evidence type="ECO:0000313" key="12">
    <source>
        <dbReference type="Proteomes" id="UP000008718"/>
    </source>
</evidence>
<keyword evidence="6 9" id="KW-0812">Transmembrane</keyword>
<evidence type="ECO:0000256" key="3">
    <source>
        <dbReference type="ARBA" id="ARBA00022448"/>
    </source>
</evidence>
<gene>
    <name evidence="11" type="ordered locus">Palpr_1157</name>
</gene>
<dbReference type="Pfam" id="PF01061">
    <property type="entry name" value="ABC2_membrane"/>
    <property type="match status" value="1"/>
</dbReference>
<comment type="subcellular location">
    <subcellularLocation>
        <location evidence="1">Cell inner membrane</location>
        <topology evidence="1">Multi-pass membrane protein</topology>
    </subcellularLocation>
    <subcellularLocation>
        <location evidence="9">Cell membrane</location>
        <topology evidence="9">Multi-pass membrane protein</topology>
    </subcellularLocation>
</comment>
<dbReference type="Proteomes" id="UP000008718">
    <property type="component" value="Chromosome"/>
</dbReference>
<dbReference type="AlphaFoldDB" id="E4T3L0"/>
<dbReference type="STRING" id="694427.Palpr_1157"/>
<keyword evidence="5" id="KW-0997">Cell inner membrane</keyword>
<proteinExistence type="inferred from homology"/>
<dbReference type="RefSeq" id="WP_013444673.1">
    <property type="nucleotide sequence ID" value="NC_014734.1"/>
</dbReference>
<dbReference type="GO" id="GO:0015920">
    <property type="term" value="P:lipopolysaccharide transport"/>
    <property type="evidence" value="ECO:0007669"/>
    <property type="project" value="TreeGrafter"/>
</dbReference>
<sequence length="278" mass="31685">MEFNTIIKPQNKLLEVDFKEIWQYRDLFSMFVKRDIITQYKQTILGPAWFFIQPALTTVMYMIVFGGIAGISTDGLPQPMFYLAGIVCWQYFSDCLNKTSSTFTANQGIFGKVYFPRMIVPLSTVASNLVRMGIQFLLFVVVYIYYLIMGVHVAPNIYILLLPLVIIMLAGLSLGFGIIISSMTTKYRDLTILFTFIVQLWMYATPIIYPLSTMSPKRQWIMALNPVTSLVETFKYGTMGVGTFSWAQLGYSFGFMVVLLAIGIVVFNKVQRSFMDTV</sequence>
<dbReference type="EMBL" id="CP002345">
    <property type="protein sequence ID" value="ADQ79304.1"/>
    <property type="molecule type" value="Genomic_DNA"/>
</dbReference>
<reference evidence="11 12" key="2">
    <citation type="journal article" date="2011" name="Stand. Genomic Sci.">
        <title>Complete genome sequence of Paludibacter propionicigenes type strain (WB4).</title>
        <authorList>
            <person name="Gronow S."/>
            <person name="Munk C."/>
            <person name="Lapidus A."/>
            <person name="Nolan M."/>
            <person name="Lucas S."/>
            <person name="Hammon N."/>
            <person name="Deshpande S."/>
            <person name="Cheng J.F."/>
            <person name="Tapia R."/>
            <person name="Han C."/>
            <person name="Goodwin L."/>
            <person name="Pitluck S."/>
            <person name="Liolios K."/>
            <person name="Ivanova N."/>
            <person name="Mavromatis K."/>
            <person name="Mikhailova N."/>
            <person name="Pati A."/>
            <person name="Chen A."/>
            <person name="Palaniappan K."/>
            <person name="Land M."/>
            <person name="Hauser L."/>
            <person name="Chang Y.J."/>
            <person name="Jeffries C.D."/>
            <person name="Brambilla E."/>
            <person name="Rohde M."/>
            <person name="Goker M."/>
            <person name="Detter J.C."/>
            <person name="Woyke T."/>
            <person name="Bristow J."/>
            <person name="Eisen J.A."/>
            <person name="Markowitz V."/>
            <person name="Hugenholtz P."/>
            <person name="Kyrpides N.C."/>
            <person name="Klenk H.P."/>
        </authorList>
    </citation>
    <scope>NUCLEOTIDE SEQUENCE [LARGE SCALE GENOMIC DNA]</scope>
    <source>
        <strain evidence="12">DSM 17365 / JCM 13257 / WB4</strain>
    </source>
</reference>
<evidence type="ECO:0000256" key="8">
    <source>
        <dbReference type="ARBA" id="ARBA00023136"/>
    </source>
</evidence>
<dbReference type="GO" id="GO:0140359">
    <property type="term" value="F:ABC-type transporter activity"/>
    <property type="evidence" value="ECO:0007669"/>
    <property type="project" value="InterPro"/>
</dbReference>
<keyword evidence="4 9" id="KW-1003">Cell membrane</keyword>
<dbReference type="OrthoDB" id="9786910at2"/>
<protein>
    <recommendedName>
        <fullName evidence="9">Transport permease protein</fullName>
    </recommendedName>
</protein>
<feature type="transmembrane region" description="Helical" evidence="9">
    <location>
        <begin position="48"/>
        <end position="71"/>
    </location>
</feature>
<evidence type="ECO:0000256" key="1">
    <source>
        <dbReference type="ARBA" id="ARBA00004429"/>
    </source>
</evidence>
<evidence type="ECO:0000313" key="11">
    <source>
        <dbReference type="EMBL" id="ADQ79304.1"/>
    </source>
</evidence>
<dbReference type="GO" id="GO:0005886">
    <property type="term" value="C:plasma membrane"/>
    <property type="evidence" value="ECO:0007669"/>
    <property type="project" value="UniProtKB-SubCell"/>
</dbReference>
<evidence type="ECO:0000256" key="5">
    <source>
        <dbReference type="ARBA" id="ARBA00022519"/>
    </source>
</evidence>
<evidence type="ECO:0000256" key="9">
    <source>
        <dbReference type="RuleBase" id="RU361157"/>
    </source>
</evidence>